<name>A0A166ZFH9_9GAMM</name>
<proteinExistence type="predicted"/>
<organism evidence="1 2">
    <name type="scientific">Pseudoalteromonas luteoviolacea NCIMB 1942</name>
    <dbReference type="NCBI Taxonomy" id="1365253"/>
    <lineage>
        <taxon>Bacteria</taxon>
        <taxon>Pseudomonadati</taxon>
        <taxon>Pseudomonadota</taxon>
        <taxon>Gammaproteobacteria</taxon>
        <taxon>Alteromonadales</taxon>
        <taxon>Pseudoalteromonadaceae</taxon>
        <taxon>Pseudoalteromonas</taxon>
    </lineage>
</organism>
<evidence type="ECO:0000313" key="1">
    <source>
        <dbReference type="EMBL" id="KZN44259.1"/>
    </source>
</evidence>
<reference evidence="1 2" key="1">
    <citation type="submission" date="2013-07" db="EMBL/GenBank/DDBJ databases">
        <title>Comparative Genomic and Metabolomic Analysis of Twelve Strains of Pseudoalteromonas luteoviolacea.</title>
        <authorList>
            <person name="Vynne N.G."/>
            <person name="Mansson M."/>
            <person name="Gram L."/>
        </authorList>
    </citation>
    <scope>NUCLEOTIDE SEQUENCE [LARGE SCALE GENOMIC DNA]</scope>
    <source>
        <strain evidence="1 2">NCIMB 1942</strain>
    </source>
</reference>
<dbReference type="AlphaFoldDB" id="A0A166ZFH9"/>
<gene>
    <name evidence="1" type="ORF">N482_17150</name>
</gene>
<dbReference type="Proteomes" id="UP000076587">
    <property type="component" value="Unassembled WGS sequence"/>
</dbReference>
<evidence type="ECO:0000313" key="2">
    <source>
        <dbReference type="Proteomes" id="UP000076587"/>
    </source>
</evidence>
<protein>
    <recommendedName>
        <fullName evidence="3">STAS domain-containing protein</fullName>
    </recommendedName>
</protein>
<evidence type="ECO:0008006" key="3">
    <source>
        <dbReference type="Google" id="ProtNLM"/>
    </source>
</evidence>
<sequence>MFMGHGQWQIDITPPNVFVNLVGAFNCEGMKALEREARRKWLDYERGQIYCAVINLSEFEMTTMDSIDALKDYFSDMEQRGYRRIDYIGIDALSRKIISELWSESDIKVQLYLDVATYLSQHPNHRGVAKWLSD</sequence>
<comment type="caution">
    <text evidence="1">The sequence shown here is derived from an EMBL/GenBank/DDBJ whole genome shotgun (WGS) entry which is preliminary data.</text>
</comment>
<accession>A0A166ZFH9</accession>
<dbReference type="EMBL" id="AUXT01000196">
    <property type="protein sequence ID" value="KZN44259.1"/>
    <property type="molecule type" value="Genomic_DNA"/>
</dbReference>
<dbReference type="PATRIC" id="fig|1365253.3.peg.4176"/>